<accession>A0AAV2CZU3</accession>
<feature type="compositionally biased region" description="Acidic residues" evidence="2">
    <location>
        <begin position="573"/>
        <end position="597"/>
    </location>
</feature>
<protein>
    <submittedName>
        <fullName evidence="3">Uncharacterized protein</fullName>
    </submittedName>
</protein>
<evidence type="ECO:0000256" key="1">
    <source>
        <dbReference type="SAM" id="Coils"/>
    </source>
</evidence>
<reference evidence="3 4" key="1">
    <citation type="submission" date="2024-04" db="EMBL/GenBank/DDBJ databases">
        <authorList>
            <person name="Fracassetti M."/>
        </authorList>
    </citation>
    <scope>NUCLEOTIDE SEQUENCE [LARGE SCALE GENOMIC DNA]</scope>
</reference>
<feature type="region of interest" description="Disordered" evidence="2">
    <location>
        <begin position="303"/>
        <end position="331"/>
    </location>
</feature>
<evidence type="ECO:0000256" key="2">
    <source>
        <dbReference type="SAM" id="MobiDB-lite"/>
    </source>
</evidence>
<dbReference type="AlphaFoldDB" id="A0AAV2CZU3"/>
<dbReference type="EMBL" id="OZ034814">
    <property type="protein sequence ID" value="CAL1361403.1"/>
    <property type="molecule type" value="Genomic_DNA"/>
</dbReference>
<organism evidence="3 4">
    <name type="scientific">Linum trigynum</name>
    <dbReference type="NCBI Taxonomy" id="586398"/>
    <lineage>
        <taxon>Eukaryota</taxon>
        <taxon>Viridiplantae</taxon>
        <taxon>Streptophyta</taxon>
        <taxon>Embryophyta</taxon>
        <taxon>Tracheophyta</taxon>
        <taxon>Spermatophyta</taxon>
        <taxon>Magnoliopsida</taxon>
        <taxon>eudicotyledons</taxon>
        <taxon>Gunneridae</taxon>
        <taxon>Pentapetalae</taxon>
        <taxon>rosids</taxon>
        <taxon>fabids</taxon>
        <taxon>Malpighiales</taxon>
        <taxon>Linaceae</taxon>
        <taxon>Linum</taxon>
    </lineage>
</organism>
<proteinExistence type="predicted"/>
<feature type="compositionally biased region" description="Gly residues" evidence="2">
    <location>
        <begin position="598"/>
        <end position="607"/>
    </location>
</feature>
<keyword evidence="1" id="KW-0175">Coiled coil</keyword>
<dbReference type="Proteomes" id="UP001497516">
    <property type="component" value="Chromosome 10"/>
</dbReference>
<evidence type="ECO:0000313" key="4">
    <source>
        <dbReference type="Proteomes" id="UP001497516"/>
    </source>
</evidence>
<name>A0AAV2CZU3_9ROSI</name>
<feature type="coiled-coil region" evidence="1">
    <location>
        <begin position="450"/>
        <end position="502"/>
    </location>
</feature>
<sequence length="607" mass="67100">MWDGKPVPEEVFEQGPPHVAAFKPEQVLYRLKSLRMPSDWLYAVPSARSRIGSFPRGWIPILVEHVKLGLQFPLDDLLTRILHRLQCTLGRLSPTIIFHSIMYRLACERLKEEPSFDAFRMIYNIRDSTNCWSIGRRENSVGFVTGAPKLDSPWYKEYFFARPSWKWYAGDAEPLTGYAVGSKYEWCESGQFPQSVRDHVARIIEGVQFRVQHSGSNSAYQLVRGFYGLRELADANRPKKKKAGRTTQIGDAPTSVAAKVIDLSTAPQTQSPVKPSGAASTSSVAIGRAAGKRVMERGVLEAASKRAKVGSPHTKAGEKLGPAPKRSTKSSSVAIPSLAAVDTEAAELALHTISELLEMPNEYIATSSESNRRLAGTASQFFFRAQIGFSQLILMNDRLSKTVDDDTVEIANLKKSLSEGRAAMIEELRSQIEKDFADQLARKDQELVSEKEATKAVREEKDRLEAMVQKSSAIEKALLEEQDMLRKEMDALKLEKASLLKDREIVVAAAQAAAGPAYLKYAEFLAYDKAKYKEVVGNVVAAIRHLIREECPDVAWDADRVWDAIGHWSSDDVNSEADDSADDEAGDEEGSEGEGEGETGSRGSPGV</sequence>
<gene>
    <name evidence="3" type="ORF">LTRI10_LOCUS8781</name>
</gene>
<feature type="region of interest" description="Disordered" evidence="2">
    <location>
        <begin position="568"/>
        <end position="607"/>
    </location>
</feature>
<keyword evidence="4" id="KW-1185">Reference proteome</keyword>
<evidence type="ECO:0000313" key="3">
    <source>
        <dbReference type="EMBL" id="CAL1361403.1"/>
    </source>
</evidence>